<feature type="region of interest" description="Disordered" evidence="6">
    <location>
        <begin position="1"/>
        <end position="23"/>
    </location>
</feature>
<feature type="compositionally biased region" description="Pro residues" evidence="6">
    <location>
        <begin position="1"/>
        <end position="11"/>
    </location>
</feature>
<keyword evidence="5" id="KW-0067">ATP-binding</keyword>
<keyword evidence="2" id="KW-0808">Transferase</keyword>
<accession>A0A6G1H385</accession>
<dbReference type="SMART" id="SM00220">
    <property type="entry name" value="S_TKc"/>
    <property type="match status" value="1"/>
</dbReference>
<organism evidence="8 9">
    <name type="scientific">Aulographum hederae CBS 113979</name>
    <dbReference type="NCBI Taxonomy" id="1176131"/>
    <lineage>
        <taxon>Eukaryota</taxon>
        <taxon>Fungi</taxon>
        <taxon>Dikarya</taxon>
        <taxon>Ascomycota</taxon>
        <taxon>Pezizomycotina</taxon>
        <taxon>Dothideomycetes</taxon>
        <taxon>Pleosporomycetidae</taxon>
        <taxon>Aulographales</taxon>
        <taxon>Aulographaceae</taxon>
    </lineage>
</organism>
<dbReference type="PANTHER" id="PTHR43671:SF13">
    <property type="entry name" value="SERINE_THREONINE-PROTEIN KINASE NEK2"/>
    <property type="match status" value="1"/>
</dbReference>
<evidence type="ECO:0000256" key="1">
    <source>
        <dbReference type="ARBA" id="ARBA00012513"/>
    </source>
</evidence>
<dbReference type="EC" id="2.7.11.1" evidence="1"/>
<evidence type="ECO:0000256" key="2">
    <source>
        <dbReference type="ARBA" id="ARBA00022679"/>
    </source>
</evidence>
<sequence length="383" mass="42446">MAAAPPAPTPPRQQSSSAPGADPDVVTMILYGDYKLAQGAGPMRRARYRVLRDYETGNCIPLGNGRFSRVFEAAWIDEDGVNKLTPPTTPTKSLHANHNKKPEDPFNSSEPEHTFAVKVAASPNDRRVMRAEAGILTQLRWKDNDWPKYILGFHGVNIDRGCLLLTRYPTNLEHYIRWVLGALSPTKKEEAIRDLFPCLARELCQGLAWLHAVGEVCVHGDIKPANILLEPRTPRAQPAFPYYCRYADFSAATLLKHNFGGHVGGATWEYMSPEMFANPPPRPSTSADVFSLGMLFLNFIACGRSPYEMASNRYQKFEMAKRGTPISFLLNDPADLTFGRNWHALTPVVKGVVESCVRQQPAERPTAAALGAVGASWSEEPQI</sequence>
<dbReference type="Proteomes" id="UP000800041">
    <property type="component" value="Unassembled WGS sequence"/>
</dbReference>
<dbReference type="PROSITE" id="PS00108">
    <property type="entry name" value="PROTEIN_KINASE_ST"/>
    <property type="match status" value="1"/>
</dbReference>
<dbReference type="InterPro" id="IPR000719">
    <property type="entry name" value="Prot_kinase_dom"/>
</dbReference>
<feature type="region of interest" description="Disordered" evidence="6">
    <location>
        <begin position="86"/>
        <end position="111"/>
    </location>
</feature>
<dbReference type="GO" id="GO:0004674">
    <property type="term" value="F:protein serine/threonine kinase activity"/>
    <property type="evidence" value="ECO:0007669"/>
    <property type="project" value="UniProtKB-EC"/>
</dbReference>
<evidence type="ECO:0000256" key="3">
    <source>
        <dbReference type="ARBA" id="ARBA00022741"/>
    </source>
</evidence>
<dbReference type="Gene3D" id="1.10.510.10">
    <property type="entry name" value="Transferase(Phosphotransferase) domain 1"/>
    <property type="match status" value="1"/>
</dbReference>
<dbReference type="PANTHER" id="PTHR43671">
    <property type="entry name" value="SERINE/THREONINE-PROTEIN KINASE NEK"/>
    <property type="match status" value="1"/>
</dbReference>
<dbReference type="GO" id="GO:0005524">
    <property type="term" value="F:ATP binding"/>
    <property type="evidence" value="ECO:0007669"/>
    <property type="project" value="UniProtKB-KW"/>
</dbReference>
<feature type="domain" description="Protein kinase" evidence="7">
    <location>
        <begin position="56"/>
        <end position="383"/>
    </location>
</feature>
<keyword evidence="4 8" id="KW-0418">Kinase</keyword>
<gene>
    <name evidence="8" type="ORF">K402DRAFT_392741</name>
</gene>
<dbReference type="PROSITE" id="PS50011">
    <property type="entry name" value="PROTEIN_KINASE_DOM"/>
    <property type="match status" value="1"/>
</dbReference>
<dbReference type="InterPro" id="IPR011009">
    <property type="entry name" value="Kinase-like_dom_sf"/>
</dbReference>
<keyword evidence="3" id="KW-0547">Nucleotide-binding</keyword>
<evidence type="ECO:0000259" key="7">
    <source>
        <dbReference type="PROSITE" id="PS50011"/>
    </source>
</evidence>
<keyword evidence="9" id="KW-1185">Reference proteome</keyword>
<dbReference type="AlphaFoldDB" id="A0A6G1H385"/>
<proteinExistence type="predicted"/>
<dbReference type="OrthoDB" id="1668230at2759"/>
<dbReference type="Pfam" id="PF00069">
    <property type="entry name" value="Pkinase"/>
    <property type="match status" value="1"/>
</dbReference>
<reference evidence="8" key="1">
    <citation type="journal article" date="2020" name="Stud. Mycol.">
        <title>101 Dothideomycetes genomes: a test case for predicting lifestyles and emergence of pathogens.</title>
        <authorList>
            <person name="Haridas S."/>
            <person name="Albert R."/>
            <person name="Binder M."/>
            <person name="Bloem J."/>
            <person name="Labutti K."/>
            <person name="Salamov A."/>
            <person name="Andreopoulos B."/>
            <person name="Baker S."/>
            <person name="Barry K."/>
            <person name="Bills G."/>
            <person name="Bluhm B."/>
            <person name="Cannon C."/>
            <person name="Castanera R."/>
            <person name="Culley D."/>
            <person name="Daum C."/>
            <person name="Ezra D."/>
            <person name="Gonzalez J."/>
            <person name="Henrissat B."/>
            <person name="Kuo A."/>
            <person name="Liang C."/>
            <person name="Lipzen A."/>
            <person name="Lutzoni F."/>
            <person name="Magnuson J."/>
            <person name="Mondo S."/>
            <person name="Nolan M."/>
            <person name="Ohm R."/>
            <person name="Pangilinan J."/>
            <person name="Park H.-J."/>
            <person name="Ramirez L."/>
            <person name="Alfaro M."/>
            <person name="Sun H."/>
            <person name="Tritt A."/>
            <person name="Yoshinaga Y."/>
            <person name="Zwiers L.-H."/>
            <person name="Turgeon B."/>
            <person name="Goodwin S."/>
            <person name="Spatafora J."/>
            <person name="Crous P."/>
            <person name="Grigoriev I."/>
        </authorList>
    </citation>
    <scope>NUCLEOTIDE SEQUENCE</scope>
    <source>
        <strain evidence="8">CBS 113979</strain>
    </source>
</reference>
<evidence type="ECO:0000313" key="8">
    <source>
        <dbReference type="EMBL" id="KAF1987480.1"/>
    </source>
</evidence>
<dbReference type="InterPro" id="IPR050660">
    <property type="entry name" value="NEK_Ser/Thr_kinase"/>
</dbReference>
<evidence type="ECO:0000256" key="6">
    <source>
        <dbReference type="SAM" id="MobiDB-lite"/>
    </source>
</evidence>
<evidence type="ECO:0000256" key="5">
    <source>
        <dbReference type="ARBA" id="ARBA00022840"/>
    </source>
</evidence>
<name>A0A6G1H385_9PEZI</name>
<feature type="compositionally biased region" description="Basic and acidic residues" evidence="6">
    <location>
        <begin position="100"/>
        <end position="111"/>
    </location>
</feature>
<dbReference type="EMBL" id="ML977152">
    <property type="protein sequence ID" value="KAF1987480.1"/>
    <property type="molecule type" value="Genomic_DNA"/>
</dbReference>
<dbReference type="InterPro" id="IPR008271">
    <property type="entry name" value="Ser/Thr_kinase_AS"/>
</dbReference>
<protein>
    <recommendedName>
        <fullName evidence="1">non-specific serine/threonine protein kinase</fullName>
        <ecNumber evidence="1">2.7.11.1</ecNumber>
    </recommendedName>
</protein>
<evidence type="ECO:0000313" key="9">
    <source>
        <dbReference type="Proteomes" id="UP000800041"/>
    </source>
</evidence>
<dbReference type="SUPFAM" id="SSF56112">
    <property type="entry name" value="Protein kinase-like (PK-like)"/>
    <property type="match status" value="1"/>
</dbReference>
<evidence type="ECO:0000256" key="4">
    <source>
        <dbReference type="ARBA" id="ARBA00022777"/>
    </source>
</evidence>